<feature type="domain" description="SRR1-like" evidence="2">
    <location>
        <begin position="26"/>
        <end position="147"/>
    </location>
</feature>
<dbReference type="Pfam" id="PF07985">
    <property type="entry name" value="SRR1"/>
    <property type="match status" value="1"/>
</dbReference>
<comment type="caution">
    <text evidence="3">The sequence shown here is derived from an EMBL/GenBank/DDBJ whole genome shotgun (WGS) entry which is preliminary data.</text>
</comment>
<dbReference type="Proteomes" id="UP000772434">
    <property type="component" value="Unassembled WGS sequence"/>
</dbReference>
<dbReference type="PANTHER" id="PTHR28626:SF3">
    <property type="entry name" value="SRR1-LIKE PROTEIN"/>
    <property type="match status" value="1"/>
</dbReference>
<accession>A0A9P5Q2A9</accession>
<dbReference type="PANTHER" id="PTHR28626">
    <property type="entry name" value="SRR1-LIKE PROTEIN"/>
    <property type="match status" value="1"/>
</dbReference>
<name>A0A9P5Q2A9_9AGAR</name>
<evidence type="ECO:0000313" key="4">
    <source>
        <dbReference type="Proteomes" id="UP000772434"/>
    </source>
</evidence>
<evidence type="ECO:0000256" key="1">
    <source>
        <dbReference type="ARBA" id="ARBA00009856"/>
    </source>
</evidence>
<evidence type="ECO:0000259" key="2">
    <source>
        <dbReference type="Pfam" id="PF07985"/>
    </source>
</evidence>
<dbReference type="InterPro" id="IPR040044">
    <property type="entry name" value="SRR1L"/>
</dbReference>
<sequence>MLGFGKPSIIRKCSCSVGISSQNEYFKISIYDPVFTDEDRSLFEQLGIRLLEGDGLGVVAIEGPTILFMPHCHWDLYEDILRANWSLNCMENAVFICNHFDNYVQNNPIRLFKEKAPHILKIATIITSVPLPASPDWPFAFNSISTQYISEKETLSESWFGKAEGGTS</sequence>
<reference evidence="3" key="1">
    <citation type="submission" date="2020-11" db="EMBL/GenBank/DDBJ databases">
        <authorList>
            <consortium name="DOE Joint Genome Institute"/>
            <person name="Ahrendt S."/>
            <person name="Riley R."/>
            <person name="Andreopoulos W."/>
            <person name="Labutti K."/>
            <person name="Pangilinan J."/>
            <person name="Ruiz-Duenas F.J."/>
            <person name="Barrasa J.M."/>
            <person name="Sanchez-Garcia M."/>
            <person name="Camarero S."/>
            <person name="Miyauchi S."/>
            <person name="Serrano A."/>
            <person name="Linde D."/>
            <person name="Babiker R."/>
            <person name="Drula E."/>
            <person name="Ayuso-Fernandez I."/>
            <person name="Pacheco R."/>
            <person name="Padilla G."/>
            <person name="Ferreira P."/>
            <person name="Barriuso J."/>
            <person name="Kellner H."/>
            <person name="Castanera R."/>
            <person name="Alfaro M."/>
            <person name="Ramirez L."/>
            <person name="Pisabarro A.G."/>
            <person name="Kuo A."/>
            <person name="Tritt A."/>
            <person name="Lipzen A."/>
            <person name="He G."/>
            <person name="Yan M."/>
            <person name="Ng V."/>
            <person name="Cullen D."/>
            <person name="Martin F."/>
            <person name="Rosso M.-N."/>
            <person name="Henrissat B."/>
            <person name="Hibbett D."/>
            <person name="Martinez A.T."/>
            <person name="Grigoriev I.V."/>
        </authorList>
    </citation>
    <scope>NUCLEOTIDE SEQUENCE</scope>
    <source>
        <strain evidence="3">AH 40177</strain>
    </source>
</reference>
<organism evidence="3 4">
    <name type="scientific">Rhodocollybia butyracea</name>
    <dbReference type="NCBI Taxonomy" id="206335"/>
    <lineage>
        <taxon>Eukaryota</taxon>
        <taxon>Fungi</taxon>
        <taxon>Dikarya</taxon>
        <taxon>Basidiomycota</taxon>
        <taxon>Agaricomycotina</taxon>
        <taxon>Agaricomycetes</taxon>
        <taxon>Agaricomycetidae</taxon>
        <taxon>Agaricales</taxon>
        <taxon>Marasmiineae</taxon>
        <taxon>Omphalotaceae</taxon>
        <taxon>Rhodocollybia</taxon>
    </lineage>
</organism>
<proteinExistence type="inferred from homology"/>
<dbReference type="GO" id="GO:0005737">
    <property type="term" value="C:cytoplasm"/>
    <property type="evidence" value="ECO:0007669"/>
    <property type="project" value="TreeGrafter"/>
</dbReference>
<dbReference type="EMBL" id="JADNRY010000005">
    <property type="protein sequence ID" value="KAF9077054.1"/>
    <property type="molecule type" value="Genomic_DNA"/>
</dbReference>
<gene>
    <name evidence="3" type="ORF">BDP27DRAFT_1255060</name>
</gene>
<dbReference type="GO" id="GO:0005634">
    <property type="term" value="C:nucleus"/>
    <property type="evidence" value="ECO:0007669"/>
    <property type="project" value="TreeGrafter"/>
</dbReference>
<protein>
    <recommendedName>
        <fullName evidence="2">SRR1-like domain-containing protein</fullName>
    </recommendedName>
</protein>
<evidence type="ECO:0000313" key="3">
    <source>
        <dbReference type="EMBL" id="KAF9077054.1"/>
    </source>
</evidence>
<dbReference type="OrthoDB" id="551431at2759"/>
<comment type="similarity">
    <text evidence="1">Belongs to the SRR1 family.</text>
</comment>
<dbReference type="AlphaFoldDB" id="A0A9P5Q2A9"/>
<keyword evidence="4" id="KW-1185">Reference proteome</keyword>
<dbReference type="InterPro" id="IPR012942">
    <property type="entry name" value="SRR1-like"/>
</dbReference>